<dbReference type="Gene3D" id="3.40.50.720">
    <property type="entry name" value="NAD(P)-binding Rossmann-like Domain"/>
    <property type="match status" value="1"/>
</dbReference>
<dbReference type="Proteomes" id="UP001370490">
    <property type="component" value="Unassembled WGS sequence"/>
</dbReference>
<dbReference type="EMBL" id="JBAMMX010000022">
    <property type="protein sequence ID" value="KAK6918525.1"/>
    <property type="molecule type" value="Genomic_DNA"/>
</dbReference>
<proteinExistence type="predicted"/>
<name>A0AAN8Z029_9MAGN</name>
<dbReference type="AlphaFoldDB" id="A0AAN8Z029"/>
<evidence type="ECO:0000313" key="1">
    <source>
        <dbReference type="EMBL" id="KAK6918525.1"/>
    </source>
</evidence>
<feature type="non-terminal residue" evidence="1">
    <location>
        <position position="123"/>
    </location>
</feature>
<comment type="caution">
    <text evidence="1">The sequence shown here is derived from an EMBL/GenBank/DDBJ whole genome shotgun (WGS) entry which is preliminary data.</text>
</comment>
<gene>
    <name evidence="1" type="ORF">RJ641_016947</name>
</gene>
<reference evidence="1 2" key="1">
    <citation type="submission" date="2023-12" db="EMBL/GenBank/DDBJ databases">
        <title>A high-quality genome assembly for Dillenia turbinata (Dilleniales).</title>
        <authorList>
            <person name="Chanderbali A."/>
        </authorList>
    </citation>
    <scope>NUCLEOTIDE SEQUENCE [LARGE SCALE GENOMIC DNA]</scope>
    <source>
        <strain evidence="1">LSX21</strain>
        <tissue evidence="1">Leaf</tissue>
    </source>
</reference>
<sequence length="123" mass="13574">MEGEKGLVCVTVGTGSIASWLIMRLLQDGYKVQNTTGPEPSELSIGSINVEYWSGCRYSMQSHEPDSFRDAIQGELEGIEGKNSFISHPKSSWMRGSSSSMASMKCLMEQLEVAKRRVFSSSQ</sequence>
<accession>A0AAN8Z029</accession>
<organism evidence="1 2">
    <name type="scientific">Dillenia turbinata</name>
    <dbReference type="NCBI Taxonomy" id="194707"/>
    <lineage>
        <taxon>Eukaryota</taxon>
        <taxon>Viridiplantae</taxon>
        <taxon>Streptophyta</taxon>
        <taxon>Embryophyta</taxon>
        <taxon>Tracheophyta</taxon>
        <taxon>Spermatophyta</taxon>
        <taxon>Magnoliopsida</taxon>
        <taxon>eudicotyledons</taxon>
        <taxon>Gunneridae</taxon>
        <taxon>Pentapetalae</taxon>
        <taxon>Dilleniales</taxon>
        <taxon>Dilleniaceae</taxon>
        <taxon>Dillenia</taxon>
    </lineage>
</organism>
<protein>
    <submittedName>
        <fullName evidence="1">Uncharacterized protein</fullName>
    </submittedName>
</protein>
<keyword evidence="2" id="KW-1185">Reference proteome</keyword>
<evidence type="ECO:0000313" key="2">
    <source>
        <dbReference type="Proteomes" id="UP001370490"/>
    </source>
</evidence>